<dbReference type="AlphaFoldDB" id="A0A9P0GYG7"/>
<reference evidence="1" key="1">
    <citation type="submission" date="2022-01" db="EMBL/GenBank/DDBJ databases">
        <authorList>
            <person name="King R."/>
        </authorList>
    </citation>
    <scope>NUCLEOTIDE SEQUENCE</scope>
</reference>
<accession>A0A9P0GYG7</accession>
<gene>
    <name evidence="1" type="ORF">NEZAVI_LOCUS3257</name>
</gene>
<evidence type="ECO:0000313" key="2">
    <source>
        <dbReference type="Proteomes" id="UP001152798"/>
    </source>
</evidence>
<dbReference type="EMBL" id="OV725077">
    <property type="protein sequence ID" value="CAH1392444.1"/>
    <property type="molecule type" value="Genomic_DNA"/>
</dbReference>
<sequence length="44" mass="5168">MLFSYLLLLVPEDCHHMANNNCIHFTYRLGKICYHKIITIFPSG</sequence>
<proteinExistence type="predicted"/>
<dbReference type="Proteomes" id="UP001152798">
    <property type="component" value="Chromosome 1"/>
</dbReference>
<organism evidence="1 2">
    <name type="scientific">Nezara viridula</name>
    <name type="common">Southern green stink bug</name>
    <name type="synonym">Cimex viridulus</name>
    <dbReference type="NCBI Taxonomy" id="85310"/>
    <lineage>
        <taxon>Eukaryota</taxon>
        <taxon>Metazoa</taxon>
        <taxon>Ecdysozoa</taxon>
        <taxon>Arthropoda</taxon>
        <taxon>Hexapoda</taxon>
        <taxon>Insecta</taxon>
        <taxon>Pterygota</taxon>
        <taxon>Neoptera</taxon>
        <taxon>Paraneoptera</taxon>
        <taxon>Hemiptera</taxon>
        <taxon>Heteroptera</taxon>
        <taxon>Panheteroptera</taxon>
        <taxon>Pentatomomorpha</taxon>
        <taxon>Pentatomoidea</taxon>
        <taxon>Pentatomidae</taxon>
        <taxon>Pentatominae</taxon>
        <taxon>Nezara</taxon>
    </lineage>
</organism>
<protein>
    <submittedName>
        <fullName evidence="1">Uncharacterized protein</fullName>
    </submittedName>
</protein>
<name>A0A9P0GYG7_NEZVI</name>
<keyword evidence="2" id="KW-1185">Reference proteome</keyword>
<evidence type="ECO:0000313" key="1">
    <source>
        <dbReference type="EMBL" id="CAH1392444.1"/>
    </source>
</evidence>